<evidence type="ECO:0000259" key="6">
    <source>
        <dbReference type="Pfam" id="PF00278"/>
    </source>
</evidence>
<evidence type="ECO:0000256" key="4">
    <source>
        <dbReference type="ARBA" id="ARBA00023239"/>
    </source>
</evidence>
<dbReference type="PROSITE" id="PS00879">
    <property type="entry name" value="ODR_DC_2_2"/>
    <property type="match status" value="1"/>
</dbReference>
<dbReference type="InterPro" id="IPR002986">
    <property type="entry name" value="DAP_deCOOHase_LysA"/>
</dbReference>
<name>A0A9D1A763_9FIRM</name>
<gene>
    <name evidence="8" type="ORF">IAA70_04035</name>
</gene>
<dbReference type="InterPro" id="IPR022643">
    <property type="entry name" value="De-COase2_C"/>
</dbReference>
<keyword evidence="4" id="KW-0456">Lyase</keyword>
<dbReference type="Proteomes" id="UP000824258">
    <property type="component" value="Unassembled WGS sequence"/>
</dbReference>
<reference evidence="8" key="1">
    <citation type="submission" date="2020-10" db="EMBL/GenBank/DDBJ databases">
        <authorList>
            <person name="Gilroy R."/>
        </authorList>
    </citation>
    <scope>NUCLEOTIDE SEQUENCE</scope>
    <source>
        <strain evidence="8">ChiHjej9B8-7071</strain>
    </source>
</reference>
<evidence type="ECO:0000256" key="5">
    <source>
        <dbReference type="RuleBase" id="RU003737"/>
    </source>
</evidence>
<keyword evidence="2" id="KW-0210">Decarboxylase</keyword>
<organism evidence="8 9">
    <name type="scientific">Candidatus Avoscillospira stercoripullorum</name>
    <dbReference type="NCBI Taxonomy" id="2840709"/>
    <lineage>
        <taxon>Bacteria</taxon>
        <taxon>Bacillati</taxon>
        <taxon>Bacillota</taxon>
        <taxon>Clostridia</taxon>
        <taxon>Eubacteriales</taxon>
        <taxon>Oscillospiraceae</taxon>
        <taxon>Oscillospiraceae incertae sedis</taxon>
        <taxon>Candidatus Avoscillospira</taxon>
    </lineage>
</organism>
<comment type="cofactor">
    <cofactor evidence="1">
        <name>pyridoxal 5'-phosphate</name>
        <dbReference type="ChEBI" id="CHEBI:597326"/>
    </cofactor>
</comment>
<dbReference type="GO" id="GO:0009089">
    <property type="term" value="P:lysine biosynthetic process via diaminopimelate"/>
    <property type="evidence" value="ECO:0007669"/>
    <property type="project" value="InterPro"/>
</dbReference>
<dbReference type="AlphaFoldDB" id="A0A9D1A763"/>
<evidence type="ECO:0000313" key="9">
    <source>
        <dbReference type="Proteomes" id="UP000824258"/>
    </source>
</evidence>
<evidence type="ECO:0000259" key="7">
    <source>
        <dbReference type="Pfam" id="PF02784"/>
    </source>
</evidence>
<evidence type="ECO:0000313" key="8">
    <source>
        <dbReference type="EMBL" id="HIR09556.1"/>
    </source>
</evidence>
<dbReference type="GO" id="GO:0008836">
    <property type="term" value="F:diaminopimelate decarboxylase activity"/>
    <property type="evidence" value="ECO:0007669"/>
    <property type="project" value="InterPro"/>
</dbReference>
<evidence type="ECO:0000256" key="1">
    <source>
        <dbReference type="ARBA" id="ARBA00001933"/>
    </source>
</evidence>
<dbReference type="EMBL" id="DVGD01000120">
    <property type="protein sequence ID" value="HIR09556.1"/>
    <property type="molecule type" value="Genomic_DNA"/>
</dbReference>
<comment type="caution">
    <text evidence="8">The sequence shown here is derived from an EMBL/GenBank/DDBJ whole genome shotgun (WGS) entry which is preliminary data.</text>
</comment>
<dbReference type="PRINTS" id="PR01181">
    <property type="entry name" value="DAPDCRBXLASE"/>
</dbReference>
<protein>
    <submittedName>
        <fullName evidence="8">Diaminopimelate decarboxylase</fullName>
    </submittedName>
</protein>
<dbReference type="PRINTS" id="PR01179">
    <property type="entry name" value="ODADCRBXLASE"/>
</dbReference>
<dbReference type="PANTHER" id="PTHR43727">
    <property type="entry name" value="DIAMINOPIMELATE DECARBOXYLASE"/>
    <property type="match status" value="1"/>
</dbReference>
<dbReference type="Pfam" id="PF02784">
    <property type="entry name" value="Orn_Arg_deC_N"/>
    <property type="match status" value="1"/>
</dbReference>
<dbReference type="InterPro" id="IPR029066">
    <property type="entry name" value="PLP-binding_barrel"/>
</dbReference>
<feature type="domain" description="Orn/DAP/Arg decarboxylase 2 N-terminal" evidence="7">
    <location>
        <begin position="4"/>
        <end position="138"/>
    </location>
</feature>
<evidence type="ECO:0000256" key="3">
    <source>
        <dbReference type="ARBA" id="ARBA00022898"/>
    </source>
</evidence>
<dbReference type="InterPro" id="IPR009006">
    <property type="entry name" value="Ala_racemase/Decarboxylase_C"/>
</dbReference>
<feature type="domain" description="Orn/DAP/Arg decarboxylase 2 C-terminal" evidence="6">
    <location>
        <begin position="139"/>
        <end position="229"/>
    </location>
</feature>
<comment type="similarity">
    <text evidence="5">Belongs to the Orn/Lys/Arg decarboxylase class-II family.</text>
</comment>
<dbReference type="PANTHER" id="PTHR43727:SF2">
    <property type="entry name" value="GROUP IV DECARBOXYLASE"/>
    <property type="match status" value="1"/>
</dbReference>
<dbReference type="InterPro" id="IPR022657">
    <property type="entry name" value="De-COase2_CS"/>
</dbReference>
<keyword evidence="3" id="KW-0663">Pyridoxal phosphate</keyword>
<dbReference type="InterPro" id="IPR000183">
    <property type="entry name" value="Orn/DAP/Arg_de-COase"/>
</dbReference>
<reference evidence="8" key="2">
    <citation type="journal article" date="2021" name="PeerJ">
        <title>Extensive microbial diversity within the chicken gut microbiome revealed by metagenomics and culture.</title>
        <authorList>
            <person name="Gilroy R."/>
            <person name="Ravi A."/>
            <person name="Getino M."/>
            <person name="Pursley I."/>
            <person name="Horton D.L."/>
            <person name="Alikhan N.F."/>
            <person name="Baker D."/>
            <person name="Gharbi K."/>
            <person name="Hall N."/>
            <person name="Watson M."/>
            <person name="Adriaenssens E.M."/>
            <person name="Foster-Nyarko E."/>
            <person name="Jarju S."/>
            <person name="Secka A."/>
            <person name="Antonio M."/>
            <person name="Oren A."/>
            <person name="Chaudhuri R.R."/>
            <person name="La Ragione R."/>
            <person name="Hildebrand F."/>
            <person name="Pallen M.J."/>
        </authorList>
    </citation>
    <scope>NUCLEOTIDE SEQUENCE</scope>
    <source>
        <strain evidence="8">ChiHjej9B8-7071</strain>
    </source>
</reference>
<dbReference type="InterPro" id="IPR022644">
    <property type="entry name" value="De-COase2_N"/>
</dbReference>
<dbReference type="SUPFAM" id="SSF51419">
    <property type="entry name" value="PLP-binding barrel"/>
    <property type="match status" value="1"/>
</dbReference>
<dbReference type="Gene3D" id="3.20.20.10">
    <property type="entry name" value="Alanine racemase"/>
    <property type="match status" value="1"/>
</dbReference>
<evidence type="ECO:0000256" key="2">
    <source>
        <dbReference type="ARBA" id="ARBA00022793"/>
    </source>
</evidence>
<dbReference type="SUPFAM" id="SSF50621">
    <property type="entry name" value="Alanine racemase C-terminal domain-like"/>
    <property type="match status" value="1"/>
</dbReference>
<sequence>IDPHTYEAVATGKVDSKFGTAIETGQAKEMVRYTLGLSAIDLRGFHCHVGSQVFGEDVYERTADIMLAFLKECRDDFGAALPELDMGGGYGVRYVDSDDHVDIPAAIGQVAAHMKEVCRKLGMDMPYVHMEPGRSIVADAGLTLYTVGTVKKITGYKNYVSIDGGMTDNPRYALYGSKYTVLLASRPMDEANLLCDVVGRCCESGDIIQPDVYLPEPKRGEVVAVCTTGAYNYSMASNYNRLPRPAVVMLTEGGRYLAVRRESLEDLIRNDL</sequence>
<dbReference type="Pfam" id="PF00278">
    <property type="entry name" value="Orn_DAP_Arg_deC"/>
    <property type="match status" value="1"/>
</dbReference>
<accession>A0A9D1A763</accession>
<feature type="non-terminal residue" evidence="8">
    <location>
        <position position="1"/>
    </location>
</feature>
<proteinExistence type="inferred from homology"/>
<dbReference type="Gene3D" id="2.40.37.10">
    <property type="entry name" value="Lyase, Ornithine Decarboxylase, Chain A, domain 1"/>
    <property type="match status" value="1"/>
</dbReference>